<accession>A0A1G6B9L9</accession>
<dbReference type="InterPro" id="IPR000182">
    <property type="entry name" value="GNAT_dom"/>
</dbReference>
<dbReference type="InterPro" id="IPR016181">
    <property type="entry name" value="Acyl_CoA_acyltransferase"/>
</dbReference>
<keyword evidence="2" id="KW-0808">Transferase</keyword>
<dbReference type="EMBL" id="FMXP01000010">
    <property type="protein sequence ID" value="SDB17163.1"/>
    <property type="molecule type" value="Genomic_DNA"/>
</dbReference>
<organism evidence="2 3">
    <name type="scientific">Streptococcus henryi</name>
    <dbReference type="NCBI Taxonomy" id="439219"/>
    <lineage>
        <taxon>Bacteria</taxon>
        <taxon>Bacillati</taxon>
        <taxon>Bacillota</taxon>
        <taxon>Bacilli</taxon>
        <taxon>Lactobacillales</taxon>
        <taxon>Streptococcaceae</taxon>
        <taxon>Streptococcus</taxon>
    </lineage>
</organism>
<sequence length="179" mass="20096">MEEVFLKVPTIQDFPELAAYKAEFELSGDTLHGGARLDQMSDLSAWLEHINAIAKGRGLEAGRVPSSTFICMRSSDNKMLGICNIRHSLDQPYLLNQIGHIGYSIRPSQRRKGYAKEQLRLALMEAGKLGISKVLVTCDENNLASEKTILANGGLYENDFYNQADNKTTKRFWIEVTQK</sequence>
<name>A0A1G6B9L9_9STRE</name>
<protein>
    <submittedName>
        <fullName evidence="2">Predicted acetyltransferase</fullName>
    </submittedName>
</protein>
<dbReference type="SUPFAM" id="SSF55729">
    <property type="entry name" value="Acyl-CoA N-acyltransferases (Nat)"/>
    <property type="match status" value="1"/>
</dbReference>
<dbReference type="Gene3D" id="3.40.630.30">
    <property type="match status" value="1"/>
</dbReference>
<dbReference type="eggNOG" id="COG3981">
    <property type="taxonomic scope" value="Bacteria"/>
</dbReference>
<dbReference type="Proteomes" id="UP000182508">
    <property type="component" value="Unassembled WGS sequence"/>
</dbReference>
<reference evidence="2 3" key="1">
    <citation type="submission" date="2016-10" db="EMBL/GenBank/DDBJ databases">
        <authorList>
            <person name="de Groot N.N."/>
        </authorList>
    </citation>
    <scope>NUCLEOTIDE SEQUENCE [LARGE SCALE GENOMIC DNA]</scope>
    <source>
        <strain evidence="2 3">A-4</strain>
    </source>
</reference>
<dbReference type="PANTHER" id="PTHR39173">
    <property type="entry name" value="ACETYLTRANSFERASE"/>
    <property type="match status" value="1"/>
</dbReference>
<keyword evidence="3" id="KW-1185">Reference proteome</keyword>
<dbReference type="RefSeq" id="WP_074485739.1">
    <property type="nucleotide sequence ID" value="NZ_FMXP01000010.1"/>
</dbReference>
<proteinExistence type="predicted"/>
<dbReference type="Pfam" id="PF13302">
    <property type="entry name" value="Acetyltransf_3"/>
    <property type="match status" value="1"/>
</dbReference>
<evidence type="ECO:0000313" key="3">
    <source>
        <dbReference type="Proteomes" id="UP000182508"/>
    </source>
</evidence>
<dbReference type="PANTHER" id="PTHR39173:SF1">
    <property type="entry name" value="ACETYLTRANSFERASE"/>
    <property type="match status" value="1"/>
</dbReference>
<dbReference type="AlphaFoldDB" id="A0A1G6B9L9"/>
<dbReference type="STRING" id="439219.SAMN02910293_00855"/>
<gene>
    <name evidence="2" type="ORF">SAMN02910293_00855</name>
</gene>
<feature type="domain" description="N-acetyltransferase" evidence="1">
    <location>
        <begin position="6"/>
        <end position="153"/>
    </location>
</feature>
<dbReference type="GO" id="GO:0016747">
    <property type="term" value="F:acyltransferase activity, transferring groups other than amino-acyl groups"/>
    <property type="evidence" value="ECO:0007669"/>
    <property type="project" value="InterPro"/>
</dbReference>
<evidence type="ECO:0000259" key="1">
    <source>
        <dbReference type="Pfam" id="PF13302"/>
    </source>
</evidence>
<evidence type="ECO:0000313" key="2">
    <source>
        <dbReference type="EMBL" id="SDB17163.1"/>
    </source>
</evidence>